<feature type="binding site" evidence="9">
    <location>
        <position position="135"/>
    </location>
    <ligand>
        <name>NADPH</name>
        <dbReference type="ChEBI" id="CHEBI:57783"/>
    </ligand>
</feature>
<feature type="domain" description="DXP reductoisomerase C-terminal" evidence="12">
    <location>
        <begin position="268"/>
        <end position="384"/>
    </location>
</feature>
<evidence type="ECO:0000259" key="12">
    <source>
        <dbReference type="Pfam" id="PF13288"/>
    </source>
</evidence>
<dbReference type="PANTHER" id="PTHR30525">
    <property type="entry name" value="1-DEOXY-D-XYLULOSE 5-PHOSPHATE REDUCTOISOMERASE"/>
    <property type="match status" value="1"/>
</dbReference>
<proteinExistence type="inferred from homology"/>
<dbReference type="NCBIfam" id="TIGR00243">
    <property type="entry name" value="Dxr"/>
    <property type="match status" value="1"/>
</dbReference>
<dbReference type="InterPro" id="IPR003821">
    <property type="entry name" value="DXP_reductoisomerase"/>
</dbReference>
<evidence type="ECO:0000256" key="7">
    <source>
        <dbReference type="ARBA" id="ARBA00023229"/>
    </source>
</evidence>
<dbReference type="SUPFAM" id="SSF55347">
    <property type="entry name" value="Glyceraldehyde-3-phosphate dehydrogenase-like, C-terminal domain"/>
    <property type="match status" value="1"/>
</dbReference>
<dbReference type="Gene3D" id="3.40.50.720">
    <property type="entry name" value="NAD(P)-binding Rossmann-like Domain"/>
    <property type="match status" value="1"/>
</dbReference>
<protein>
    <recommendedName>
        <fullName evidence="9">1-deoxy-D-xylulose 5-phosphate reductoisomerase</fullName>
        <shortName evidence="9">DXP reductoisomerase</shortName>
        <ecNumber evidence="9">1.1.1.267</ecNumber>
    </recommendedName>
    <alternativeName>
        <fullName evidence="9">1-deoxyxylulose-5-phosphate reductoisomerase</fullName>
    </alternativeName>
    <alternativeName>
        <fullName evidence="9">2-C-methyl-D-erythritol 4-phosphate synthase</fullName>
    </alternativeName>
</protein>
<dbReference type="GO" id="GO:0016853">
    <property type="term" value="F:isomerase activity"/>
    <property type="evidence" value="ECO:0007669"/>
    <property type="project" value="UniProtKB-KW"/>
</dbReference>
<dbReference type="Gene3D" id="1.10.1740.10">
    <property type="match status" value="1"/>
</dbReference>
<evidence type="ECO:0000256" key="5">
    <source>
        <dbReference type="ARBA" id="ARBA00023002"/>
    </source>
</evidence>
<dbReference type="InterPro" id="IPR036291">
    <property type="entry name" value="NAD(P)-bd_dom_sf"/>
</dbReference>
<evidence type="ECO:0000256" key="9">
    <source>
        <dbReference type="HAMAP-Rule" id="MF_00183"/>
    </source>
</evidence>
<dbReference type="InterPro" id="IPR013512">
    <property type="entry name" value="DXP_reductoisomerase_N"/>
</dbReference>
<feature type="binding site" evidence="9">
    <location>
        <position position="133"/>
    </location>
    <ligand>
        <name>NADPH</name>
        <dbReference type="ChEBI" id="CHEBI:57783"/>
    </ligand>
</feature>
<feature type="binding site" evidence="9">
    <location>
        <position position="228"/>
    </location>
    <ligand>
        <name>1-deoxy-D-xylulose 5-phosphate</name>
        <dbReference type="ChEBI" id="CHEBI:57792"/>
    </ligand>
</feature>
<feature type="binding site" evidence="9">
    <location>
        <position position="21"/>
    </location>
    <ligand>
        <name>NADPH</name>
        <dbReference type="ChEBI" id="CHEBI:57783"/>
    </ligand>
</feature>
<comment type="function">
    <text evidence="9">Catalyzes the NADPH-dependent rearrangement and reduction of 1-deoxy-D-xylulose-5-phosphate (DXP) to 2-C-methyl-D-erythritol 4-phosphate (MEP).</text>
</comment>
<dbReference type="HAMAP" id="MF_00183">
    <property type="entry name" value="DXP_reductoisom"/>
    <property type="match status" value="1"/>
</dbReference>
<evidence type="ECO:0000256" key="8">
    <source>
        <dbReference type="ARBA" id="ARBA00048543"/>
    </source>
</evidence>
<feature type="binding site" evidence="9">
    <location>
        <position position="23"/>
    </location>
    <ligand>
        <name>NADPH</name>
        <dbReference type="ChEBI" id="CHEBI:57783"/>
    </ligand>
</feature>
<keyword evidence="13" id="KW-0413">Isomerase</keyword>
<sequence>MAYQTTYGPDGRLRVAILGCTGSIGTQALDVCRQHADRLQVTALSVNSSTPELVAAAREFSVSAVAVADVSHGVDAVLQELPEGTELGVGTQAVCELACRDDVDCVLVAIVGAAGLEASHAALTSNKRLALANKESLVVGGDLLMPLAQPGQLIPVDSEHSAIYQCYLGENPREAHCIWLTCSGGPFFGRTRDELDRVTRADALAHPTWAMGAKITIDSATLMNKGLERIEAMHLFGCDLDFINVVVQRQSKIHSMVEFADGSVMAHLGASDMRIPIQFAFSYPERWDTPAPRIDFRELGQLTFDAADMDTFRCLALAERAGKTGGTMPCVLNAANEVAVDAFLHDGCSFTDIDRIVESCMDAHDAQTVDSFEQLRDIDGWAREKAAQVLAATRS</sequence>
<feature type="binding site" evidence="9">
    <location>
        <position position="228"/>
    </location>
    <ligand>
        <name>Mn(2+)</name>
        <dbReference type="ChEBI" id="CHEBI:29035"/>
    </ligand>
</feature>
<dbReference type="EMBL" id="CABWIH010000019">
    <property type="protein sequence ID" value="VWL87038.1"/>
    <property type="molecule type" value="Genomic_DNA"/>
</dbReference>
<feature type="domain" description="1-deoxy-D-xylulose 5-phosphate reductoisomerase N-terminal" evidence="10">
    <location>
        <begin position="15"/>
        <end position="141"/>
    </location>
</feature>
<evidence type="ECO:0000256" key="1">
    <source>
        <dbReference type="ARBA" id="ARBA00005094"/>
    </source>
</evidence>
<dbReference type="InterPro" id="IPR013644">
    <property type="entry name" value="DXP_reductoisomerase_C"/>
</dbReference>
<dbReference type="GO" id="GO:0051484">
    <property type="term" value="P:isopentenyl diphosphate biosynthetic process, methylerythritol 4-phosphate pathway involved in terpenoid biosynthetic process"/>
    <property type="evidence" value="ECO:0007669"/>
    <property type="project" value="TreeGrafter"/>
</dbReference>
<feature type="binding site" evidence="9">
    <location>
        <position position="219"/>
    </location>
    <ligand>
        <name>1-deoxy-D-xylulose 5-phosphate</name>
        <dbReference type="ChEBI" id="CHEBI:57792"/>
    </ligand>
</feature>
<comment type="caution">
    <text evidence="9">Lacks conserved residue(s) required for the propagation of feature annotation.</text>
</comment>
<organism evidence="13 14">
    <name type="scientific">Collinsella aerofaciens</name>
    <dbReference type="NCBI Taxonomy" id="74426"/>
    <lineage>
        <taxon>Bacteria</taxon>
        <taxon>Bacillati</taxon>
        <taxon>Actinomycetota</taxon>
        <taxon>Coriobacteriia</taxon>
        <taxon>Coriobacteriales</taxon>
        <taxon>Coriobacteriaceae</taxon>
        <taxon>Collinsella</taxon>
    </lineage>
</organism>
<dbReference type="Pfam" id="PF13288">
    <property type="entry name" value="DXPR_C"/>
    <property type="match status" value="1"/>
</dbReference>
<feature type="domain" description="1-deoxy-D-xylulose 5-phosphate reductoisomerase C-terminal" evidence="11">
    <location>
        <begin position="153"/>
        <end position="236"/>
    </location>
</feature>
<evidence type="ECO:0000313" key="14">
    <source>
        <dbReference type="Proteomes" id="UP000330807"/>
    </source>
</evidence>
<dbReference type="GO" id="GO:0030145">
    <property type="term" value="F:manganese ion binding"/>
    <property type="evidence" value="ECO:0007669"/>
    <property type="project" value="TreeGrafter"/>
</dbReference>
<reference evidence="13 14" key="1">
    <citation type="submission" date="2019-10" db="EMBL/GenBank/DDBJ databases">
        <authorList>
            <person name="Wolf R A."/>
        </authorList>
    </citation>
    <scope>NUCLEOTIDE SEQUENCE [LARGE SCALE GENOMIC DNA]</scope>
    <source>
        <strain evidence="13">Collinsella_aerofaciens_AK_138A</strain>
    </source>
</reference>
<dbReference type="AlphaFoldDB" id="A0A5K1IJI0"/>
<dbReference type="RefSeq" id="WP_156062732.1">
    <property type="nucleotide sequence ID" value="NZ_CABWIH010000019.1"/>
</dbReference>
<dbReference type="GO" id="GO:0030604">
    <property type="term" value="F:1-deoxy-D-xylulose-5-phosphate reductoisomerase activity"/>
    <property type="evidence" value="ECO:0007669"/>
    <property type="project" value="UniProtKB-UniRule"/>
</dbReference>
<feature type="binding site" evidence="9">
    <location>
        <position position="206"/>
    </location>
    <ligand>
        <name>1-deoxy-D-xylulose 5-phosphate</name>
        <dbReference type="ChEBI" id="CHEBI:57792"/>
    </ligand>
</feature>
<dbReference type="InterPro" id="IPR026877">
    <property type="entry name" value="DXPR_C"/>
</dbReference>
<evidence type="ECO:0000256" key="4">
    <source>
        <dbReference type="ARBA" id="ARBA00022857"/>
    </source>
</evidence>
<dbReference type="FunFam" id="3.40.50.720:FF:000045">
    <property type="entry name" value="1-deoxy-D-xylulose 5-phosphate reductoisomerase"/>
    <property type="match status" value="1"/>
</dbReference>
<accession>A0A5K1IJI0</accession>
<dbReference type="InterPro" id="IPR036169">
    <property type="entry name" value="DXPR_C_sf"/>
</dbReference>
<evidence type="ECO:0000313" key="13">
    <source>
        <dbReference type="EMBL" id="VWL87038.1"/>
    </source>
</evidence>
<gene>
    <name evidence="9 13" type="primary">dxr</name>
    <name evidence="13" type="ORF">LMKDKBCB_00899</name>
</gene>
<comment type="similarity">
    <text evidence="2 9">Belongs to the DXR family.</text>
</comment>
<feature type="binding site" evidence="9">
    <location>
        <position position="22"/>
    </location>
    <ligand>
        <name>NADPH</name>
        <dbReference type="ChEBI" id="CHEBI:57783"/>
    </ligand>
</feature>
<feature type="binding site" evidence="9">
    <location>
        <position position="157"/>
    </location>
    <ligand>
        <name>Mn(2+)</name>
        <dbReference type="ChEBI" id="CHEBI:29035"/>
    </ligand>
</feature>
<dbReference type="SUPFAM" id="SSF69055">
    <property type="entry name" value="1-deoxy-D-xylulose-5-phosphate reductoisomerase, C-terminal domain"/>
    <property type="match status" value="1"/>
</dbReference>
<dbReference type="PIRSF" id="PIRSF006205">
    <property type="entry name" value="Dxp_reductismrs"/>
    <property type="match status" value="1"/>
</dbReference>
<keyword evidence="4 9" id="KW-0521">NADP</keyword>
<keyword evidence="9" id="KW-0460">Magnesium</keyword>
<keyword evidence="6 9" id="KW-0464">Manganese</keyword>
<feature type="binding site" evidence="9">
    <location>
        <position position="134"/>
    </location>
    <ligand>
        <name>1-deoxy-D-xylulose 5-phosphate</name>
        <dbReference type="ChEBI" id="CHEBI:57792"/>
    </ligand>
</feature>
<dbReference type="UniPathway" id="UPA00056">
    <property type="reaction ID" value="UER00092"/>
</dbReference>
<evidence type="ECO:0000256" key="6">
    <source>
        <dbReference type="ARBA" id="ARBA00023211"/>
    </source>
</evidence>
<keyword evidence="5 9" id="KW-0560">Oxidoreductase</keyword>
<dbReference type="Proteomes" id="UP000330807">
    <property type="component" value="Unassembled WGS sequence"/>
</dbReference>
<dbReference type="EC" id="1.1.1.267" evidence="9"/>
<comment type="cofactor">
    <cofactor evidence="9">
        <name>Mg(2+)</name>
        <dbReference type="ChEBI" id="CHEBI:18420"/>
    </cofactor>
    <cofactor evidence="9">
        <name>Mn(2+)</name>
        <dbReference type="ChEBI" id="CHEBI:29035"/>
    </cofactor>
</comment>
<dbReference type="PANTHER" id="PTHR30525:SF0">
    <property type="entry name" value="1-DEOXY-D-XYLULOSE 5-PHOSPHATE REDUCTOISOMERASE, CHLOROPLASTIC"/>
    <property type="match status" value="1"/>
</dbReference>
<feature type="binding site" evidence="9">
    <location>
        <position position="183"/>
    </location>
    <ligand>
        <name>1-deoxy-D-xylulose 5-phosphate</name>
        <dbReference type="ChEBI" id="CHEBI:57792"/>
    </ligand>
</feature>
<evidence type="ECO:0000259" key="11">
    <source>
        <dbReference type="Pfam" id="PF08436"/>
    </source>
</evidence>
<feature type="binding site" evidence="9">
    <location>
        <position position="224"/>
    </location>
    <ligand>
        <name>1-deoxy-D-xylulose 5-phosphate</name>
        <dbReference type="ChEBI" id="CHEBI:57792"/>
    </ligand>
</feature>
<feature type="binding site" evidence="9">
    <location>
        <position position="212"/>
    </location>
    <ligand>
        <name>NADPH</name>
        <dbReference type="ChEBI" id="CHEBI:57783"/>
    </ligand>
</feature>
<dbReference type="Pfam" id="PF08436">
    <property type="entry name" value="DXP_redisom_C"/>
    <property type="match status" value="1"/>
</dbReference>
<dbReference type="SUPFAM" id="SSF51735">
    <property type="entry name" value="NAD(P)-binding Rossmann-fold domains"/>
    <property type="match status" value="1"/>
</dbReference>
<comment type="pathway">
    <text evidence="1 9">Isoprenoid biosynthesis; isopentenyl diphosphate biosynthesis via DXP pathway; isopentenyl diphosphate from 1-deoxy-D-xylulose 5-phosphate: step 1/6.</text>
</comment>
<dbReference type="Pfam" id="PF02670">
    <property type="entry name" value="DXP_reductoisom"/>
    <property type="match status" value="1"/>
</dbReference>
<comment type="catalytic activity">
    <reaction evidence="8">
        <text>2-C-methyl-D-erythritol 4-phosphate + NADP(+) = 1-deoxy-D-xylulose 5-phosphate + NADPH + H(+)</text>
        <dbReference type="Rhea" id="RHEA:13717"/>
        <dbReference type="ChEBI" id="CHEBI:15378"/>
        <dbReference type="ChEBI" id="CHEBI:57783"/>
        <dbReference type="ChEBI" id="CHEBI:57792"/>
        <dbReference type="ChEBI" id="CHEBI:58262"/>
        <dbReference type="ChEBI" id="CHEBI:58349"/>
        <dbReference type="EC" id="1.1.1.267"/>
    </reaction>
    <physiologicalReaction direction="right-to-left" evidence="8">
        <dbReference type="Rhea" id="RHEA:13719"/>
    </physiologicalReaction>
</comment>
<feature type="binding site" evidence="9">
    <location>
        <position position="159"/>
    </location>
    <ligand>
        <name>1-deoxy-D-xylulose 5-phosphate</name>
        <dbReference type="ChEBI" id="CHEBI:57792"/>
    </ligand>
</feature>
<keyword evidence="7 9" id="KW-0414">Isoprene biosynthesis</keyword>
<keyword evidence="3 9" id="KW-0479">Metal-binding</keyword>
<evidence type="ECO:0000256" key="2">
    <source>
        <dbReference type="ARBA" id="ARBA00006825"/>
    </source>
</evidence>
<dbReference type="GO" id="GO:0070402">
    <property type="term" value="F:NADPH binding"/>
    <property type="evidence" value="ECO:0007669"/>
    <property type="project" value="InterPro"/>
</dbReference>
<name>A0A5K1IJI0_9ACTN</name>
<feature type="binding site" evidence="9">
    <location>
        <position position="158"/>
    </location>
    <ligand>
        <name>1-deoxy-D-xylulose 5-phosphate</name>
        <dbReference type="ChEBI" id="CHEBI:57792"/>
    </ligand>
</feature>
<evidence type="ECO:0000259" key="10">
    <source>
        <dbReference type="Pfam" id="PF02670"/>
    </source>
</evidence>
<feature type="binding site" evidence="9">
    <location>
        <position position="24"/>
    </location>
    <ligand>
        <name>NADPH</name>
        <dbReference type="ChEBI" id="CHEBI:57783"/>
    </ligand>
</feature>
<feature type="binding site" evidence="9">
    <location>
        <position position="159"/>
    </location>
    <ligand>
        <name>Mn(2+)</name>
        <dbReference type="ChEBI" id="CHEBI:29035"/>
    </ligand>
</feature>
<feature type="binding site" evidence="9">
    <location>
        <position position="225"/>
    </location>
    <ligand>
        <name>1-deoxy-D-xylulose 5-phosphate</name>
        <dbReference type="ChEBI" id="CHEBI:57792"/>
    </ligand>
</feature>
<evidence type="ECO:0000256" key="3">
    <source>
        <dbReference type="ARBA" id="ARBA00022723"/>
    </source>
</evidence>